<proteinExistence type="inferred from homology"/>
<dbReference type="STRING" id="1817772.A2527_08635"/>
<dbReference type="HAMAP" id="MF_00605">
    <property type="entry name" value="TrmD"/>
    <property type="match status" value="1"/>
</dbReference>
<dbReference type="PIRSF" id="PIRSF000386">
    <property type="entry name" value="tRNA_mtase"/>
    <property type="match status" value="1"/>
</dbReference>
<feature type="region of interest" description="Disordered" evidence="18">
    <location>
        <begin position="210"/>
        <end position="232"/>
    </location>
</feature>
<feature type="binding site" evidence="15 16">
    <location>
        <begin position="134"/>
        <end position="139"/>
    </location>
    <ligand>
        <name>S-adenosyl-L-methionine</name>
        <dbReference type="ChEBI" id="CHEBI:59789"/>
    </ligand>
</feature>
<reference evidence="20 21" key="1">
    <citation type="journal article" date="2016" name="Nat. Commun.">
        <title>Thousands of microbial genomes shed light on interconnected biogeochemical processes in an aquifer system.</title>
        <authorList>
            <person name="Anantharaman K."/>
            <person name="Brown C.T."/>
            <person name="Hug L.A."/>
            <person name="Sharon I."/>
            <person name="Castelle C.J."/>
            <person name="Probst A.J."/>
            <person name="Thomas B.C."/>
            <person name="Singh A."/>
            <person name="Wilkins M.J."/>
            <person name="Karaoz U."/>
            <person name="Brodie E.L."/>
            <person name="Williams K.H."/>
            <person name="Hubbard S.S."/>
            <person name="Banfield J.F."/>
        </authorList>
    </citation>
    <scope>NUCLEOTIDE SEQUENCE [LARGE SCALE GENOMIC DNA]</scope>
</reference>
<evidence type="ECO:0000256" key="12">
    <source>
        <dbReference type="ARBA" id="ARBA00029736"/>
    </source>
</evidence>
<dbReference type="GO" id="GO:0002939">
    <property type="term" value="P:tRNA N1-guanine methylation"/>
    <property type="evidence" value="ECO:0007669"/>
    <property type="project" value="TreeGrafter"/>
</dbReference>
<evidence type="ECO:0000256" key="16">
    <source>
        <dbReference type="PIRSR" id="PIRSR000386-1"/>
    </source>
</evidence>
<evidence type="ECO:0000256" key="3">
    <source>
        <dbReference type="ARBA" id="ARBA00007630"/>
    </source>
</evidence>
<keyword evidence="9 15" id="KW-0808">Transferase</keyword>
<dbReference type="PANTHER" id="PTHR46417">
    <property type="entry name" value="TRNA (GUANINE-N(1)-)-METHYLTRANSFERASE"/>
    <property type="match status" value="1"/>
</dbReference>
<feature type="domain" description="tRNA methyltransferase TRMD/TRM10-type" evidence="19">
    <location>
        <begin position="2"/>
        <end position="226"/>
    </location>
</feature>
<comment type="function">
    <text evidence="1 15 17">Specifically methylates guanosine-37 in various tRNAs.</text>
</comment>
<dbReference type="Proteomes" id="UP000178449">
    <property type="component" value="Unassembled WGS sequence"/>
</dbReference>
<dbReference type="Gene3D" id="3.40.1280.10">
    <property type="match status" value="1"/>
</dbReference>
<evidence type="ECO:0000256" key="15">
    <source>
        <dbReference type="HAMAP-Rule" id="MF_00605"/>
    </source>
</evidence>
<evidence type="ECO:0000256" key="11">
    <source>
        <dbReference type="ARBA" id="ARBA00022694"/>
    </source>
</evidence>
<dbReference type="SUPFAM" id="SSF75217">
    <property type="entry name" value="alpha/beta knot"/>
    <property type="match status" value="1"/>
</dbReference>
<evidence type="ECO:0000313" key="21">
    <source>
        <dbReference type="Proteomes" id="UP000178449"/>
    </source>
</evidence>
<dbReference type="InterPro" id="IPR023148">
    <property type="entry name" value="tRNA_m1G_MeTrfase_C_sf"/>
</dbReference>
<comment type="subcellular location">
    <subcellularLocation>
        <location evidence="2 15 17">Cytoplasm</location>
    </subcellularLocation>
</comment>
<dbReference type="AlphaFoldDB" id="A0A1F6GAY1"/>
<dbReference type="NCBIfam" id="TIGR00088">
    <property type="entry name" value="trmD"/>
    <property type="match status" value="1"/>
</dbReference>
<comment type="similarity">
    <text evidence="3 15 17">Belongs to the RNA methyltransferase TrmD family.</text>
</comment>
<evidence type="ECO:0000256" key="4">
    <source>
        <dbReference type="ARBA" id="ARBA00011738"/>
    </source>
</evidence>
<keyword evidence="11 15" id="KW-0819">tRNA processing</keyword>
<dbReference type="EC" id="2.1.1.228" evidence="5 15"/>
<evidence type="ECO:0000256" key="7">
    <source>
        <dbReference type="ARBA" id="ARBA00022490"/>
    </source>
</evidence>
<dbReference type="Gene3D" id="1.10.1270.20">
    <property type="entry name" value="tRNA(m1g37)methyltransferase, domain 2"/>
    <property type="match status" value="1"/>
</dbReference>
<accession>A0A1F6GAY1</accession>
<dbReference type="Pfam" id="PF01746">
    <property type="entry name" value="tRNA_m1G_MT"/>
    <property type="match status" value="1"/>
</dbReference>
<evidence type="ECO:0000259" key="19">
    <source>
        <dbReference type="Pfam" id="PF01746"/>
    </source>
</evidence>
<keyword evidence="10 15" id="KW-0949">S-adenosyl-L-methionine</keyword>
<feature type="binding site" evidence="15 16">
    <location>
        <position position="115"/>
    </location>
    <ligand>
        <name>S-adenosyl-L-methionine</name>
        <dbReference type="ChEBI" id="CHEBI:59789"/>
    </ligand>
</feature>
<evidence type="ECO:0000256" key="17">
    <source>
        <dbReference type="RuleBase" id="RU003464"/>
    </source>
</evidence>
<evidence type="ECO:0000256" key="8">
    <source>
        <dbReference type="ARBA" id="ARBA00022603"/>
    </source>
</evidence>
<comment type="caution">
    <text evidence="20">The sequence shown here is derived from an EMBL/GenBank/DDBJ whole genome shotgun (WGS) entry which is preliminary data.</text>
</comment>
<dbReference type="CDD" id="cd18080">
    <property type="entry name" value="TrmD-like"/>
    <property type="match status" value="1"/>
</dbReference>
<evidence type="ECO:0000256" key="18">
    <source>
        <dbReference type="SAM" id="MobiDB-lite"/>
    </source>
</evidence>
<gene>
    <name evidence="15" type="primary">trmD</name>
    <name evidence="20" type="ORF">A2527_08635</name>
</gene>
<dbReference type="PANTHER" id="PTHR46417:SF1">
    <property type="entry name" value="TRNA (GUANINE-N(1)-)-METHYLTRANSFERASE"/>
    <property type="match status" value="1"/>
</dbReference>
<feature type="compositionally biased region" description="Basic and acidic residues" evidence="18">
    <location>
        <begin position="210"/>
        <end position="223"/>
    </location>
</feature>
<organism evidence="20 21">
    <name type="scientific">Candidatus Lambdaproteobacteria bacterium RIFOXYD2_FULL_50_16</name>
    <dbReference type="NCBI Taxonomy" id="1817772"/>
    <lineage>
        <taxon>Bacteria</taxon>
        <taxon>Pseudomonadati</taxon>
        <taxon>Pseudomonadota</taxon>
        <taxon>Candidatus Lambdaproteobacteria</taxon>
    </lineage>
</organism>
<evidence type="ECO:0000313" key="20">
    <source>
        <dbReference type="EMBL" id="OGG95229.1"/>
    </source>
</evidence>
<dbReference type="NCBIfam" id="NF000648">
    <property type="entry name" value="PRK00026.1"/>
    <property type="match status" value="1"/>
</dbReference>
<sequence>MMEFWLFTLYPELFSGFLDTGLLGRAIRDQKLTVRLENFREFGLGKHKKVDDSICGGGAGMLLRPEPIVDALEEAEKKWGQKARRILISPRGTPFNQAKARQLAQLKEPLALICGRFEGFDERVSQFVEEEISLGDFVMMGGEVAAMALIEAVARLEESVIGNAESLEDESFEKGLLECAHYTKPPVFRGLAVPELLLGGDHKKIDAWRQESAKETTGQRRPDLLGQDRPGK</sequence>
<dbReference type="InterPro" id="IPR029026">
    <property type="entry name" value="tRNA_m1G_MTases_N"/>
</dbReference>
<comment type="catalytic activity">
    <reaction evidence="14 15 17">
        <text>guanosine(37) in tRNA + S-adenosyl-L-methionine = N(1)-methylguanosine(37) in tRNA + S-adenosyl-L-homocysteine + H(+)</text>
        <dbReference type="Rhea" id="RHEA:36899"/>
        <dbReference type="Rhea" id="RHEA-COMP:10145"/>
        <dbReference type="Rhea" id="RHEA-COMP:10147"/>
        <dbReference type="ChEBI" id="CHEBI:15378"/>
        <dbReference type="ChEBI" id="CHEBI:57856"/>
        <dbReference type="ChEBI" id="CHEBI:59789"/>
        <dbReference type="ChEBI" id="CHEBI:73542"/>
        <dbReference type="ChEBI" id="CHEBI:74269"/>
        <dbReference type="EC" id="2.1.1.228"/>
    </reaction>
</comment>
<comment type="subunit">
    <text evidence="4 15 17">Homodimer.</text>
</comment>
<evidence type="ECO:0000256" key="14">
    <source>
        <dbReference type="ARBA" id="ARBA00047783"/>
    </source>
</evidence>
<dbReference type="EMBL" id="MFNE01000026">
    <property type="protein sequence ID" value="OGG95229.1"/>
    <property type="molecule type" value="Genomic_DNA"/>
</dbReference>
<evidence type="ECO:0000256" key="5">
    <source>
        <dbReference type="ARBA" id="ARBA00012807"/>
    </source>
</evidence>
<evidence type="ECO:0000256" key="2">
    <source>
        <dbReference type="ARBA" id="ARBA00004496"/>
    </source>
</evidence>
<evidence type="ECO:0000256" key="6">
    <source>
        <dbReference type="ARBA" id="ARBA00014679"/>
    </source>
</evidence>
<name>A0A1F6GAY1_9PROT</name>
<evidence type="ECO:0000256" key="10">
    <source>
        <dbReference type="ARBA" id="ARBA00022691"/>
    </source>
</evidence>
<evidence type="ECO:0000256" key="9">
    <source>
        <dbReference type="ARBA" id="ARBA00022679"/>
    </source>
</evidence>
<dbReference type="GO" id="GO:0005829">
    <property type="term" value="C:cytosol"/>
    <property type="evidence" value="ECO:0007669"/>
    <property type="project" value="TreeGrafter"/>
</dbReference>
<evidence type="ECO:0000256" key="1">
    <source>
        <dbReference type="ARBA" id="ARBA00002634"/>
    </source>
</evidence>
<dbReference type="InterPro" id="IPR029028">
    <property type="entry name" value="Alpha/beta_knot_MTases"/>
</dbReference>
<evidence type="ECO:0000256" key="13">
    <source>
        <dbReference type="ARBA" id="ARBA00033392"/>
    </source>
</evidence>
<dbReference type="InterPro" id="IPR016009">
    <property type="entry name" value="tRNA_MeTrfase_TRMD/TRM10"/>
</dbReference>
<dbReference type="GO" id="GO:0052906">
    <property type="term" value="F:tRNA (guanine(37)-N1)-methyltransferase activity"/>
    <property type="evidence" value="ECO:0007669"/>
    <property type="project" value="UniProtKB-UniRule"/>
</dbReference>
<keyword evidence="7 15" id="KW-0963">Cytoplasm</keyword>
<dbReference type="InterPro" id="IPR002649">
    <property type="entry name" value="tRNA_m1G_MeTrfase_TrmD"/>
</dbReference>
<protein>
    <recommendedName>
        <fullName evidence="6 15">tRNA (guanine-N(1)-)-methyltransferase</fullName>
        <ecNumber evidence="5 15">2.1.1.228</ecNumber>
    </recommendedName>
    <alternativeName>
        <fullName evidence="12 15">M1G-methyltransferase</fullName>
    </alternativeName>
    <alternativeName>
        <fullName evidence="13 15">tRNA [GM37] methyltransferase</fullName>
    </alternativeName>
</protein>
<keyword evidence="8 15" id="KW-0489">Methyltransferase</keyword>